<dbReference type="InterPro" id="IPR012347">
    <property type="entry name" value="Ferritin-like"/>
</dbReference>
<accession>A0A1G7QQ57</accession>
<protein>
    <submittedName>
        <fullName evidence="4">Uncharacterized conserved protein, DUF305 family</fullName>
    </submittedName>
</protein>
<sequence length="224" mass="23625">MKAQTLGVLLVTATSLLSAGLAAAQDATSGHAGGHAGHAAEGKSATASASTTAYRTINDRMHKAMAVTLTGNADVDFMRGMIPHHQGAIEMAKVALQYGSDARVRALANEIIAAQDQEISLMNEWLAANAARYEATPDAGKSAEVRAAFEAVNHRMHGAMAVDFSGNADQDFMRGMIPHHQGAIEMAKVALAYGSDPEVLKLAKQVIAAQEQEITQMSAWLENN</sequence>
<dbReference type="RefSeq" id="WP_092369180.1">
    <property type="nucleotide sequence ID" value="NZ_FNBM01000006.1"/>
</dbReference>
<organism evidence="4 5">
    <name type="scientific">Phytopseudomonas seleniipraecipitans</name>
    <dbReference type="NCBI Taxonomy" id="640205"/>
    <lineage>
        <taxon>Bacteria</taxon>
        <taxon>Pseudomonadati</taxon>
        <taxon>Pseudomonadota</taxon>
        <taxon>Gammaproteobacteria</taxon>
        <taxon>Pseudomonadales</taxon>
        <taxon>Pseudomonadaceae</taxon>
        <taxon>Phytopseudomonas</taxon>
    </lineage>
</organism>
<dbReference type="PANTHER" id="PTHR36933:SF1">
    <property type="entry name" value="SLL0788 PROTEIN"/>
    <property type="match status" value="1"/>
</dbReference>
<evidence type="ECO:0000259" key="3">
    <source>
        <dbReference type="Pfam" id="PF03713"/>
    </source>
</evidence>
<evidence type="ECO:0000313" key="5">
    <source>
        <dbReference type="Proteomes" id="UP000243378"/>
    </source>
</evidence>
<evidence type="ECO:0000256" key="2">
    <source>
        <dbReference type="SAM" id="SignalP"/>
    </source>
</evidence>
<feature type="domain" description="DUF305" evidence="3">
    <location>
        <begin position="74"/>
        <end position="221"/>
    </location>
</feature>
<gene>
    <name evidence="4" type="ORF">SAMN05216381_2875</name>
</gene>
<feature type="signal peptide" evidence="2">
    <location>
        <begin position="1"/>
        <end position="24"/>
    </location>
</feature>
<evidence type="ECO:0000256" key="1">
    <source>
        <dbReference type="SAM" id="MobiDB-lite"/>
    </source>
</evidence>
<dbReference type="Proteomes" id="UP000243378">
    <property type="component" value="Unassembled WGS sequence"/>
</dbReference>
<feature type="chain" id="PRO_5017264903" evidence="2">
    <location>
        <begin position="25"/>
        <end position="224"/>
    </location>
</feature>
<evidence type="ECO:0000313" key="4">
    <source>
        <dbReference type="EMBL" id="SDF99760.1"/>
    </source>
</evidence>
<proteinExistence type="predicted"/>
<dbReference type="AlphaFoldDB" id="A0A1G7QQ57"/>
<dbReference type="OrthoDB" id="8603558at2"/>
<dbReference type="InterPro" id="IPR005183">
    <property type="entry name" value="DUF305_CopM-like"/>
</dbReference>
<dbReference type="STRING" id="640205.SAMN05216381_2875"/>
<dbReference type="EMBL" id="FNBM01000006">
    <property type="protein sequence ID" value="SDF99760.1"/>
    <property type="molecule type" value="Genomic_DNA"/>
</dbReference>
<reference evidence="4 5" key="1">
    <citation type="submission" date="2016-10" db="EMBL/GenBank/DDBJ databases">
        <authorList>
            <person name="de Groot N.N."/>
        </authorList>
    </citation>
    <scope>NUCLEOTIDE SEQUENCE [LARGE SCALE GENOMIC DNA]</scope>
    <source>
        <strain evidence="4 5">LMG 25475</strain>
    </source>
</reference>
<feature type="region of interest" description="Disordered" evidence="1">
    <location>
        <begin position="28"/>
        <end position="49"/>
    </location>
</feature>
<dbReference type="Gene3D" id="1.20.1260.10">
    <property type="match status" value="2"/>
</dbReference>
<keyword evidence="2" id="KW-0732">Signal</keyword>
<dbReference type="PANTHER" id="PTHR36933">
    <property type="entry name" value="SLL0788 PROTEIN"/>
    <property type="match status" value="1"/>
</dbReference>
<name>A0A1G7QQ57_9GAMM</name>
<dbReference type="Pfam" id="PF03713">
    <property type="entry name" value="DUF305"/>
    <property type="match status" value="1"/>
</dbReference>